<comment type="similarity">
    <text evidence="4">Belongs to the HINT family.</text>
</comment>
<dbReference type="PANTHER" id="PTHR12486">
    <property type="entry name" value="APRATAXIN-RELATED"/>
    <property type="match status" value="1"/>
</dbReference>
<proteinExistence type="inferred from homology"/>
<gene>
    <name evidence="9" type="ORF">ODALV1_LOCUS806</name>
</gene>
<dbReference type="InterPro" id="IPR036265">
    <property type="entry name" value="HIT-like_sf"/>
</dbReference>
<reference evidence="9 10" key="1">
    <citation type="submission" date="2024-08" db="EMBL/GenBank/DDBJ databases">
        <authorList>
            <person name="Cucini C."/>
            <person name="Frati F."/>
        </authorList>
    </citation>
    <scope>NUCLEOTIDE SEQUENCE [LARGE SCALE GENOMIC DNA]</scope>
</reference>
<dbReference type="SUPFAM" id="SSF54197">
    <property type="entry name" value="HIT-like"/>
    <property type="match status" value="1"/>
</dbReference>
<dbReference type="Gene3D" id="3.30.428.10">
    <property type="entry name" value="HIT-like"/>
    <property type="match status" value="1"/>
</dbReference>
<dbReference type="InterPro" id="IPR001310">
    <property type="entry name" value="Histidine_triad_HIT"/>
</dbReference>
<evidence type="ECO:0000256" key="6">
    <source>
        <dbReference type="ARBA" id="ARBA00042361"/>
    </source>
</evidence>
<sequence length="253" mass="28840">MLYRPFCSSATVFRLSNVLSTTPTPTRLISRNLNTIVGCVGSERVRRGQYCKETSGPLINWSLIKEKDPILVSRGTVNRDFVISSKMSENNGNGTQHDRNKCVFCRIVDGKESNEVFYQDEEFVVFQDIKPAAKYHFLVVTREHIKDSKSLVPSQIDLVDRLTKIGLQVVAEQVTKDAPDTDPEQVQKLMGFHWPPFHSIAHLHLHVIAPSDQMGFIARTIFRPNSFWFVTPEYVRERLEKMAATESSKSNPQ</sequence>
<evidence type="ECO:0000313" key="10">
    <source>
        <dbReference type="Proteomes" id="UP001642540"/>
    </source>
</evidence>
<evidence type="ECO:0000256" key="3">
    <source>
        <dbReference type="ARBA" id="ARBA00024472"/>
    </source>
</evidence>
<evidence type="ECO:0000256" key="5">
    <source>
        <dbReference type="ARBA" id="ARBA00039802"/>
    </source>
</evidence>
<evidence type="ECO:0000313" key="9">
    <source>
        <dbReference type="EMBL" id="CAL8069512.1"/>
    </source>
</evidence>
<evidence type="ECO:0000259" key="8">
    <source>
        <dbReference type="PROSITE" id="PS51084"/>
    </source>
</evidence>
<dbReference type="PANTHER" id="PTHR12486:SF5">
    <property type="entry name" value="ADENOSINE 5'-MONOPHOSPHORAMIDASE HINT3"/>
    <property type="match status" value="1"/>
</dbReference>
<dbReference type="Pfam" id="PF11969">
    <property type="entry name" value="DcpS_C"/>
    <property type="match status" value="1"/>
</dbReference>
<comment type="catalytic activity">
    <reaction evidence="3">
        <text>adenosine 5'-phosphoramidate + H2O = NH4(+) + AMP</text>
        <dbReference type="Rhea" id="RHEA:67916"/>
        <dbReference type="ChEBI" id="CHEBI:15377"/>
        <dbReference type="ChEBI" id="CHEBI:28938"/>
        <dbReference type="ChEBI" id="CHEBI:57890"/>
        <dbReference type="ChEBI" id="CHEBI:456215"/>
    </reaction>
</comment>
<accession>A0ABP1PKD4</accession>
<keyword evidence="2" id="KW-0378">Hydrolase</keyword>
<name>A0ABP1PKD4_9HEXA</name>
<comment type="caution">
    <text evidence="9">The sequence shown here is derived from an EMBL/GenBank/DDBJ whole genome shotgun (WGS) entry which is preliminary data.</text>
</comment>
<evidence type="ECO:0000256" key="2">
    <source>
        <dbReference type="ARBA" id="ARBA00022801"/>
    </source>
</evidence>
<protein>
    <recommendedName>
        <fullName evidence="5">Adenosine 5'-monophosphoramidase HINT3</fullName>
    </recommendedName>
    <alternativeName>
        <fullName evidence="6">Histidine triad nucleotide-binding protein 3</fullName>
    </alternativeName>
</protein>
<feature type="domain" description="HIT" evidence="8">
    <location>
        <begin position="103"/>
        <end position="219"/>
    </location>
</feature>
<feature type="short sequence motif" description="Histidine triad motif" evidence="7">
    <location>
        <begin position="202"/>
        <end position="206"/>
    </location>
</feature>
<evidence type="ECO:0000256" key="1">
    <source>
        <dbReference type="ARBA" id="ARBA00022741"/>
    </source>
</evidence>
<dbReference type="PROSITE" id="PS51084">
    <property type="entry name" value="HIT_2"/>
    <property type="match status" value="1"/>
</dbReference>
<keyword evidence="10" id="KW-1185">Reference proteome</keyword>
<organism evidence="9 10">
    <name type="scientific">Orchesella dallaii</name>
    <dbReference type="NCBI Taxonomy" id="48710"/>
    <lineage>
        <taxon>Eukaryota</taxon>
        <taxon>Metazoa</taxon>
        <taxon>Ecdysozoa</taxon>
        <taxon>Arthropoda</taxon>
        <taxon>Hexapoda</taxon>
        <taxon>Collembola</taxon>
        <taxon>Entomobryomorpha</taxon>
        <taxon>Entomobryoidea</taxon>
        <taxon>Orchesellidae</taxon>
        <taxon>Orchesellinae</taxon>
        <taxon>Orchesella</taxon>
    </lineage>
</organism>
<keyword evidence="1" id="KW-0547">Nucleotide-binding</keyword>
<evidence type="ECO:0000256" key="7">
    <source>
        <dbReference type="PROSITE-ProRule" id="PRU00464"/>
    </source>
</evidence>
<dbReference type="PRINTS" id="PR00332">
    <property type="entry name" value="HISTRIAD"/>
</dbReference>
<dbReference type="Proteomes" id="UP001642540">
    <property type="component" value="Unassembled WGS sequence"/>
</dbReference>
<dbReference type="InterPro" id="IPR011146">
    <property type="entry name" value="HIT-like"/>
</dbReference>
<dbReference type="EMBL" id="CAXLJM020000004">
    <property type="protein sequence ID" value="CAL8069512.1"/>
    <property type="molecule type" value="Genomic_DNA"/>
</dbReference>
<evidence type="ECO:0000256" key="4">
    <source>
        <dbReference type="ARBA" id="ARBA00025764"/>
    </source>
</evidence>